<keyword evidence="2" id="KW-0812">Transmembrane</keyword>
<proteinExistence type="predicted"/>
<dbReference type="Proteomes" id="UP000183039">
    <property type="component" value="Unassembled WGS sequence"/>
</dbReference>
<reference evidence="3 4" key="1">
    <citation type="submission" date="2014-12" db="EMBL/GenBank/DDBJ databases">
        <title>Draft genome sequences of 29 type strains of Enterococci.</title>
        <authorList>
            <person name="Zhong Z."/>
            <person name="Sun Z."/>
            <person name="Liu W."/>
            <person name="Zhang W."/>
            <person name="Zhang H."/>
        </authorList>
    </citation>
    <scope>NUCLEOTIDE SEQUENCE [LARGE SCALE GENOMIC DNA]</scope>
    <source>
        <strain evidence="3 4">DSM 22801</strain>
    </source>
</reference>
<accession>A0AA91G9J5</accession>
<comment type="caution">
    <text evidence="3">The sequence shown here is derived from an EMBL/GenBank/DDBJ whole genome shotgun (WGS) entry which is preliminary data.</text>
</comment>
<keyword evidence="1" id="KW-0175">Coiled coil</keyword>
<protein>
    <submittedName>
        <fullName evidence="3">Uncharacterized protein</fullName>
    </submittedName>
</protein>
<keyword evidence="2" id="KW-0472">Membrane</keyword>
<evidence type="ECO:0000313" key="3">
    <source>
        <dbReference type="EMBL" id="OJG91356.1"/>
    </source>
</evidence>
<gene>
    <name evidence="3" type="ORF">RV15_GL000812</name>
</gene>
<evidence type="ECO:0000256" key="2">
    <source>
        <dbReference type="SAM" id="Phobius"/>
    </source>
</evidence>
<organism evidence="3 4">
    <name type="scientific">Enterococcus silesiacus</name>
    <dbReference type="NCBI Taxonomy" id="332949"/>
    <lineage>
        <taxon>Bacteria</taxon>
        <taxon>Bacillati</taxon>
        <taxon>Bacillota</taxon>
        <taxon>Bacilli</taxon>
        <taxon>Lactobacillales</taxon>
        <taxon>Enterococcaceae</taxon>
        <taxon>Enterococcus</taxon>
    </lineage>
</organism>
<sequence>MKLTNQNEKIEALKLENENLRLRLATMKEENKNDWNSWIWVLVPVMGMLIGLARTIF</sequence>
<name>A0AA91G9J5_9ENTE</name>
<feature type="coiled-coil region" evidence="1">
    <location>
        <begin position="3"/>
        <end position="30"/>
    </location>
</feature>
<feature type="transmembrane region" description="Helical" evidence="2">
    <location>
        <begin position="37"/>
        <end position="56"/>
    </location>
</feature>
<evidence type="ECO:0000313" key="4">
    <source>
        <dbReference type="Proteomes" id="UP000183039"/>
    </source>
</evidence>
<dbReference type="AlphaFoldDB" id="A0AA91G9J5"/>
<keyword evidence="2" id="KW-1133">Transmembrane helix</keyword>
<evidence type="ECO:0000256" key="1">
    <source>
        <dbReference type="SAM" id="Coils"/>
    </source>
</evidence>
<dbReference type="EMBL" id="JXLC01000015">
    <property type="protein sequence ID" value="OJG91356.1"/>
    <property type="molecule type" value="Genomic_DNA"/>
</dbReference>